<dbReference type="GO" id="GO:0005975">
    <property type="term" value="P:carbohydrate metabolic process"/>
    <property type="evidence" value="ECO:0007669"/>
    <property type="project" value="InterPro"/>
</dbReference>
<proteinExistence type="predicted"/>
<evidence type="ECO:0008006" key="5">
    <source>
        <dbReference type="Google" id="ProtNLM"/>
    </source>
</evidence>
<sequence length="648" mass="74001">MNHFFKTIVRITFPLSAILLSLSGFSQTKPWSVRMAESFMTNHKDSILVGKNTITRWDYEQGLMLKALEKVWNRTGDGKYFEYIRKDIDQYVRGDGSIRSYRFDDFNIDNIPTGRVLLTLYQQTLPDKEKYKKASDRLWQQLEQQPRTKEGGYWHKKKYPYQMWLDGLFMGEPFAAEYSLLFNHPEHFEDIANQFALIEKYAVDETTGLIYHAYDESREQKWADKKTGRSPSFWARAIGWYAIALVDVLDYFPKNHPRRTELVKYLQRLAPVLVRYQDGKSGLWYQVIDQGNRAGNYFEASASCMFVYALAKGARMGYITENYAADARRGYNAILANFIEEEANGTISLNKTVSVGGLGGNPYRDGSYAYYLSEPIRKNDLKGLGPFIFASVEMEIAAEYGIGKGKTVGLDYHFNHEFRKGPAGTEEAFHYTWEDRQHSGFWLWGNIFNELGAKTTSIKAAPARDNLKGIDVYIIVDPDTKKETANPQYISPGDIKEIEKWVKAGGILVLMANDTSNCEIPHFNKLAQAFGIQFSNRNRNMVQGMQFEQGKITVSASAGQVFKNSKKLYIKELSPLSLTKPAIALLEDDGDIIMATSRYGKGVVFAVGDPWLYNEYLDGRRIDSSFENFAAGKDLAVWLLNKVPKRNQ</sequence>
<evidence type="ECO:0000256" key="1">
    <source>
        <dbReference type="ARBA" id="ARBA00022801"/>
    </source>
</evidence>
<keyword evidence="1" id="KW-0378">Hydrolase</keyword>
<dbReference type="SUPFAM" id="SSF52317">
    <property type="entry name" value="Class I glutamine amidotransferase-like"/>
    <property type="match status" value="1"/>
</dbReference>
<dbReference type="Proteomes" id="UP000680038">
    <property type="component" value="Unassembled WGS sequence"/>
</dbReference>
<dbReference type="GO" id="GO:0016787">
    <property type="term" value="F:hydrolase activity"/>
    <property type="evidence" value="ECO:0007669"/>
    <property type="project" value="UniProtKB-KW"/>
</dbReference>
<dbReference type="InterPro" id="IPR012341">
    <property type="entry name" value="6hp_glycosidase-like_sf"/>
</dbReference>
<dbReference type="Gene3D" id="3.40.50.880">
    <property type="match status" value="1"/>
</dbReference>
<dbReference type="InterPro" id="IPR029062">
    <property type="entry name" value="Class_I_gatase-like"/>
</dbReference>
<reference evidence="3" key="1">
    <citation type="submission" date="2021-04" db="EMBL/GenBank/DDBJ databases">
        <authorList>
            <person name="Rodrigo-Torres L."/>
            <person name="Arahal R. D."/>
            <person name="Lucena T."/>
        </authorList>
    </citation>
    <scope>NUCLEOTIDE SEQUENCE</scope>
    <source>
        <strain evidence="3">CECT 9275</strain>
    </source>
</reference>
<dbReference type="Gene3D" id="1.50.10.10">
    <property type="match status" value="1"/>
</dbReference>
<evidence type="ECO:0000256" key="2">
    <source>
        <dbReference type="SAM" id="SignalP"/>
    </source>
</evidence>
<gene>
    <name evidence="3" type="ORF">DYBT9275_03469</name>
</gene>
<keyword evidence="4" id="KW-1185">Reference proteome</keyword>
<dbReference type="SUPFAM" id="SSF48208">
    <property type="entry name" value="Six-hairpin glycosidases"/>
    <property type="match status" value="1"/>
</dbReference>
<organism evidence="3 4">
    <name type="scientific">Dyadobacter helix</name>
    <dbReference type="NCBI Taxonomy" id="2822344"/>
    <lineage>
        <taxon>Bacteria</taxon>
        <taxon>Pseudomonadati</taxon>
        <taxon>Bacteroidota</taxon>
        <taxon>Cytophagia</taxon>
        <taxon>Cytophagales</taxon>
        <taxon>Spirosomataceae</taxon>
        <taxon>Dyadobacter</taxon>
    </lineage>
</organism>
<protein>
    <recommendedName>
        <fullName evidence="5">Unsaturated rhamnogalacturonyl hydrolase</fullName>
    </recommendedName>
</protein>
<dbReference type="EMBL" id="CAJRAF010000002">
    <property type="protein sequence ID" value="CAG5004891.1"/>
    <property type="molecule type" value="Genomic_DNA"/>
</dbReference>
<comment type="caution">
    <text evidence="3">The sequence shown here is derived from an EMBL/GenBank/DDBJ whole genome shotgun (WGS) entry which is preliminary data.</text>
</comment>
<evidence type="ECO:0000313" key="3">
    <source>
        <dbReference type="EMBL" id="CAG5004891.1"/>
    </source>
</evidence>
<dbReference type="InterPro" id="IPR008928">
    <property type="entry name" value="6-hairpin_glycosidase_sf"/>
</dbReference>
<dbReference type="InterPro" id="IPR010905">
    <property type="entry name" value="Glyco_hydro_88"/>
</dbReference>
<evidence type="ECO:0000313" key="4">
    <source>
        <dbReference type="Proteomes" id="UP000680038"/>
    </source>
</evidence>
<dbReference type="PANTHER" id="PTHR33886:SF8">
    <property type="entry name" value="UNSATURATED RHAMNOGALACTURONAN HYDROLASE (EUROFUNG)"/>
    <property type="match status" value="1"/>
</dbReference>
<dbReference type="PANTHER" id="PTHR33886">
    <property type="entry name" value="UNSATURATED RHAMNOGALACTURONAN HYDROLASE (EUROFUNG)"/>
    <property type="match status" value="1"/>
</dbReference>
<feature type="signal peptide" evidence="2">
    <location>
        <begin position="1"/>
        <end position="26"/>
    </location>
</feature>
<accession>A0A916JCQ4</accession>
<dbReference type="AlphaFoldDB" id="A0A916JCQ4"/>
<feature type="chain" id="PRO_5036965564" description="Unsaturated rhamnogalacturonyl hydrolase" evidence="2">
    <location>
        <begin position="27"/>
        <end position="648"/>
    </location>
</feature>
<keyword evidence="2" id="KW-0732">Signal</keyword>
<dbReference type="Pfam" id="PF07470">
    <property type="entry name" value="Glyco_hydro_88"/>
    <property type="match status" value="1"/>
</dbReference>
<dbReference type="InterPro" id="IPR052043">
    <property type="entry name" value="PolySaccharide_Degr_Enz"/>
</dbReference>
<name>A0A916JCQ4_9BACT</name>